<evidence type="ECO:0000313" key="9">
    <source>
        <dbReference type="Proteomes" id="UP001174908"/>
    </source>
</evidence>
<keyword evidence="4" id="KW-0472">Membrane</keyword>
<evidence type="ECO:0000259" key="7">
    <source>
        <dbReference type="PROSITE" id="PS50113"/>
    </source>
</evidence>
<evidence type="ECO:0000259" key="5">
    <source>
        <dbReference type="PROSITE" id="PS50109"/>
    </source>
</evidence>
<keyword evidence="4" id="KW-0812">Transmembrane</keyword>
<protein>
    <recommendedName>
        <fullName evidence="2">histidine kinase</fullName>
        <ecNumber evidence="2">2.7.13.3</ecNumber>
    </recommendedName>
</protein>
<dbReference type="RefSeq" id="WP_286659778.1">
    <property type="nucleotide sequence ID" value="NZ_JASZYV010000002.1"/>
</dbReference>
<accession>A0ABT7N9R4</accession>
<dbReference type="InterPro" id="IPR000014">
    <property type="entry name" value="PAS"/>
</dbReference>
<dbReference type="Proteomes" id="UP001174908">
    <property type="component" value="Unassembled WGS sequence"/>
</dbReference>
<comment type="catalytic activity">
    <reaction evidence="1">
        <text>ATP + protein L-histidine = ADP + protein N-phospho-L-histidine.</text>
        <dbReference type="EC" id="2.7.13.3"/>
    </reaction>
</comment>
<dbReference type="PROSITE" id="PS50112">
    <property type="entry name" value="PAS"/>
    <property type="match status" value="1"/>
</dbReference>
<organism evidence="8 9">
    <name type="scientific">Variovorax dokdonensis</name>
    <dbReference type="NCBI Taxonomy" id="344883"/>
    <lineage>
        <taxon>Bacteria</taxon>
        <taxon>Pseudomonadati</taxon>
        <taxon>Pseudomonadota</taxon>
        <taxon>Betaproteobacteria</taxon>
        <taxon>Burkholderiales</taxon>
        <taxon>Comamonadaceae</taxon>
        <taxon>Variovorax</taxon>
    </lineage>
</organism>
<comment type="caution">
    <text evidence="8">The sequence shown here is derived from an EMBL/GenBank/DDBJ whole genome shotgun (WGS) entry which is preliminary data.</text>
</comment>
<dbReference type="InterPro" id="IPR003594">
    <property type="entry name" value="HATPase_dom"/>
</dbReference>
<evidence type="ECO:0000313" key="8">
    <source>
        <dbReference type="EMBL" id="MDM0044658.1"/>
    </source>
</evidence>
<evidence type="ECO:0000256" key="2">
    <source>
        <dbReference type="ARBA" id="ARBA00012438"/>
    </source>
</evidence>
<dbReference type="Pfam" id="PF13426">
    <property type="entry name" value="PAS_9"/>
    <property type="match status" value="1"/>
</dbReference>
<dbReference type="PROSITE" id="PS50109">
    <property type="entry name" value="HIS_KIN"/>
    <property type="match status" value="1"/>
</dbReference>
<name>A0ABT7N9R4_9BURK</name>
<dbReference type="Gene3D" id="3.30.450.20">
    <property type="entry name" value="PAS domain"/>
    <property type="match status" value="1"/>
</dbReference>
<dbReference type="SUPFAM" id="SSF47384">
    <property type="entry name" value="Homodimeric domain of signal transducing histidine kinase"/>
    <property type="match status" value="1"/>
</dbReference>
<evidence type="ECO:0000259" key="6">
    <source>
        <dbReference type="PROSITE" id="PS50112"/>
    </source>
</evidence>
<keyword evidence="9" id="KW-1185">Reference proteome</keyword>
<keyword evidence="4" id="KW-1133">Transmembrane helix</keyword>
<evidence type="ECO:0000256" key="3">
    <source>
        <dbReference type="ARBA" id="ARBA00022553"/>
    </source>
</evidence>
<feature type="transmembrane region" description="Helical" evidence="4">
    <location>
        <begin position="33"/>
        <end position="54"/>
    </location>
</feature>
<dbReference type="CDD" id="cd00082">
    <property type="entry name" value="HisKA"/>
    <property type="match status" value="1"/>
</dbReference>
<dbReference type="PRINTS" id="PR00344">
    <property type="entry name" value="BCTRLSENSOR"/>
</dbReference>
<feature type="domain" description="PAS" evidence="6">
    <location>
        <begin position="309"/>
        <end position="355"/>
    </location>
</feature>
<dbReference type="InterPro" id="IPR036890">
    <property type="entry name" value="HATPase_C_sf"/>
</dbReference>
<dbReference type="CDD" id="cd00130">
    <property type="entry name" value="PAS"/>
    <property type="match status" value="1"/>
</dbReference>
<dbReference type="InterPro" id="IPR004358">
    <property type="entry name" value="Sig_transdc_His_kin-like_C"/>
</dbReference>
<proteinExistence type="predicted"/>
<dbReference type="EC" id="2.7.13.3" evidence="2"/>
<dbReference type="SMART" id="SM00388">
    <property type="entry name" value="HisKA"/>
    <property type="match status" value="1"/>
</dbReference>
<dbReference type="NCBIfam" id="TIGR00229">
    <property type="entry name" value="sensory_box"/>
    <property type="match status" value="1"/>
</dbReference>
<dbReference type="InterPro" id="IPR005467">
    <property type="entry name" value="His_kinase_dom"/>
</dbReference>
<dbReference type="Gene3D" id="1.10.287.130">
    <property type="match status" value="1"/>
</dbReference>
<evidence type="ECO:0000256" key="4">
    <source>
        <dbReference type="SAM" id="Phobius"/>
    </source>
</evidence>
<dbReference type="PROSITE" id="PS50113">
    <property type="entry name" value="PAC"/>
    <property type="match status" value="1"/>
</dbReference>
<reference evidence="8" key="1">
    <citation type="submission" date="2023-06" db="EMBL/GenBank/DDBJ databases">
        <authorList>
            <person name="Jiang Y."/>
            <person name="Liu Q."/>
        </authorList>
    </citation>
    <scope>NUCLEOTIDE SEQUENCE</scope>
    <source>
        <strain evidence="8">CGMCC 1.12089</strain>
    </source>
</reference>
<dbReference type="SUPFAM" id="SSF55874">
    <property type="entry name" value="ATPase domain of HSP90 chaperone/DNA topoisomerase II/histidine kinase"/>
    <property type="match status" value="1"/>
</dbReference>
<feature type="domain" description="Histidine kinase" evidence="5">
    <location>
        <begin position="458"/>
        <end position="684"/>
    </location>
</feature>
<keyword evidence="3" id="KW-0597">Phosphoprotein</keyword>
<feature type="transmembrane region" description="Helical" evidence="4">
    <location>
        <begin position="270"/>
        <end position="293"/>
    </location>
</feature>
<dbReference type="SMART" id="SM00091">
    <property type="entry name" value="PAS"/>
    <property type="match status" value="1"/>
</dbReference>
<sequence length="690" mass="76737">MSSLAKPDDALPSPLWRRAAVAYRRLRTLWQRWFLWALLALLVMALVSTVVWLAGRHEVQQVQEALERDVADAAVDLRNGLQRNAQSLRALNAAPDPQRWADEARELLRLHREWLRIEWLNPNATVREGVITPYRVPVLDNFDRRPDELRDIRQLCHGARTQVAAAYSPSRFTLLANGGGIEVMQVCVPMDDGSYVLAAYGLRDLLSELVAPSQRRGQEVSLVEPDGTRLAVVGAPRRSGTRVFTALQPIELPGVRLLLRIDGWRAAPDLFPNVLTGLVTFISIALVSVLILLARDTRRRQKAERDLAESLAFRKAMEDSVVTGLRARDLQGRITYVNPAFCEMVGFSAEELMGQHGQLPYWPTELAHEYEQRQAVRLAGTAPPREGFESVFMRKDGRRFPVLIFEAPLINAQQVQTGWMSAFVDLSEQRRVEELSRASQERLQASARLATVGEMASLLSHELTQPLAAISSYATGSLNLLEPAAQSASDDLRMALTRIADQATRAGRVIRSVHDFVRRRERAREATRPGSLVDAVLPLVQLQARKLGVRIELNIAKALPAVMCDRTLVEQVLLNLARNGMQAMDSPQIVRRELRLGALLAQASRSSSGEGRRWVEFMVADIGVGIDEDVAQRLFTPFFTTRGDGMGLGLSLCRTVVEQHGGALTYEPNLPCGTIFRFTLPAADGSPSND</sequence>
<dbReference type="InterPro" id="IPR035965">
    <property type="entry name" value="PAS-like_dom_sf"/>
</dbReference>
<dbReference type="PANTHER" id="PTHR43065">
    <property type="entry name" value="SENSOR HISTIDINE KINASE"/>
    <property type="match status" value="1"/>
</dbReference>
<gene>
    <name evidence="8" type="ORF">QTH91_09215</name>
</gene>
<dbReference type="Pfam" id="PF02518">
    <property type="entry name" value="HATPase_c"/>
    <property type="match status" value="1"/>
</dbReference>
<dbReference type="InterPro" id="IPR000700">
    <property type="entry name" value="PAS-assoc_C"/>
</dbReference>
<dbReference type="Pfam" id="PF00512">
    <property type="entry name" value="HisKA"/>
    <property type="match status" value="1"/>
</dbReference>
<dbReference type="PANTHER" id="PTHR43065:SF42">
    <property type="entry name" value="TWO-COMPONENT SENSOR PPRA"/>
    <property type="match status" value="1"/>
</dbReference>
<dbReference type="InterPro" id="IPR036097">
    <property type="entry name" value="HisK_dim/P_sf"/>
</dbReference>
<dbReference type="InterPro" id="IPR003661">
    <property type="entry name" value="HisK_dim/P_dom"/>
</dbReference>
<dbReference type="SMART" id="SM00387">
    <property type="entry name" value="HATPase_c"/>
    <property type="match status" value="1"/>
</dbReference>
<feature type="domain" description="PAC" evidence="7">
    <location>
        <begin position="386"/>
        <end position="438"/>
    </location>
</feature>
<evidence type="ECO:0000256" key="1">
    <source>
        <dbReference type="ARBA" id="ARBA00000085"/>
    </source>
</evidence>
<dbReference type="EMBL" id="JASZYV010000002">
    <property type="protein sequence ID" value="MDM0044658.1"/>
    <property type="molecule type" value="Genomic_DNA"/>
</dbReference>
<dbReference type="Gene3D" id="3.30.565.10">
    <property type="entry name" value="Histidine kinase-like ATPase, C-terminal domain"/>
    <property type="match status" value="1"/>
</dbReference>
<dbReference type="SUPFAM" id="SSF55785">
    <property type="entry name" value="PYP-like sensor domain (PAS domain)"/>
    <property type="match status" value="1"/>
</dbReference>